<dbReference type="AlphaFoldDB" id="A0A1Q4L599"/>
<dbReference type="Pfam" id="PF13649">
    <property type="entry name" value="Methyltransf_25"/>
    <property type="match status" value="1"/>
</dbReference>
<dbReference type="GO" id="GO:0032259">
    <property type="term" value="P:methylation"/>
    <property type="evidence" value="ECO:0007669"/>
    <property type="project" value="UniProtKB-KW"/>
</dbReference>
<evidence type="ECO:0000256" key="1">
    <source>
        <dbReference type="ARBA" id="ARBA00022679"/>
    </source>
</evidence>
<name>A0A1Q4L599_BACCE</name>
<organism evidence="3 4">
    <name type="scientific">Bacillus cereus</name>
    <dbReference type="NCBI Taxonomy" id="1396"/>
    <lineage>
        <taxon>Bacteria</taxon>
        <taxon>Bacillati</taxon>
        <taxon>Bacillota</taxon>
        <taxon>Bacilli</taxon>
        <taxon>Bacillales</taxon>
        <taxon>Bacillaceae</taxon>
        <taxon>Bacillus</taxon>
        <taxon>Bacillus cereus group</taxon>
    </lineage>
</organism>
<dbReference type="EMBL" id="MPON01000020">
    <property type="protein sequence ID" value="OKA32536.1"/>
    <property type="molecule type" value="Genomic_DNA"/>
</dbReference>
<comment type="caution">
    <text evidence="3">The sequence shown here is derived from an EMBL/GenBank/DDBJ whole genome shotgun (WGS) entry which is preliminary data.</text>
</comment>
<proteinExistence type="predicted"/>
<dbReference type="InterPro" id="IPR029063">
    <property type="entry name" value="SAM-dependent_MTases_sf"/>
</dbReference>
<accession>A0A1Q4L599</accession>
<dbReference type="CDD" id="cd02440">
    <property type="entry name" value="AdoMet_MTases"/>
    <property type="match status" value="1"/>
</dbReference>
<dbReference type="InterPro" id="IPR041698">
    <property type="entry name" value="Methyltransf_25"/>
</dbReference>
<keyword evidence="3" id="KW-0489">Methyltransferase</keyword>
<keyword evidence="1 3" id="KW-0808">Transferase</keyword>
<evidence type="ECO:0000313" key="3">
    <source>
        <dbReference type="EMBL" id="OKA32536.1"/>
    </source>
</evidence>
<dbReference type="SUPFAM" id="SSF53335">
    <property type="entry name" value="S-adenosyl-L-methionine-dependent methyltransferases"/>
    <property type="match status" value="1"/>
</dbReference>
<evidence type="ECO:0000259" key="2">
    <source>
        <dbReference type="Pfam" id="PF13649"/>
    </source>
</evidence>
<protein>
    <submittedName>
        <fullName evidence="3">SAM-dependent methyltransferase</fullName>
    </submittedName>
</protein>
<sequence length="215" mass="25442">MFMKMYYNERAHEYEKVYFRNDPIRQKEQILIQQKLQKLFTDQSILEIACGTGYWTQFIAKTAKHITALDYSNEVLNIANQKNISPSKVNFLQRDAYQLDKISGNFEGGIANFWFSHIPKFRIQEFLNQLHNKLGSGTTVFMADNIYIKSIGGTLIYKENDPNTYKLRTLDNGTKYEIIKNYYTEEELKNIFIPVSNDLQIYMGQCFWWVSYKIK</sequence>
<gene>
    <name evidence="3" type="ORF">BJR07_27750</name>
</gene>
<feature type="domain" description="Methyltransferase" evidence="2">
    <location>
        <begin position="45"/>
        <end position="134"/>
    </location>
</feature>
<dbReference type="GO" id="GO:0008168">
    <property type="term" value="F:methyltransferase activity"/>
    <property type="evidence" value="ECO:0007669"/>
    <property type="project" value="UniProtKB-KW"/>
</dbReference>
<dbReference type="PANTHER" id="PTHR43861">
    <property type="entry name" value="TRANS-ACONITATE 2-METHYLTRANSFERASE-RELATED"/>
    <property type="match status" value="1"/>
</dbReference>
<reference evidence="3 4" key="1">
    <citation type="submission" date="2016-11" db="EMBL/GenBank/DDBJ databases">
        <title>Identification of Bacillus cereus isolated from egg-white.</title>
        <authorList>
            <person name="Soni A."/>
            <person name="Oey I."/>
            <person name="Silcock P."/>
            <person name="Bremer P."/>
        </authorList>
    </citation>
    <scope>NUCLEOTIDE SEQUENCE [LARGE SCALE GENOMIC DNA]</scope>
    <source>
        <strain evidence="3 4">NZAS03</strain>
    </source>
</reference>
<dbReference type="Gene3D" id="3.40.50.150">
    <property type="entry name" value="Vaccinia Virus protein VP39"/>
    <property type="match status" value="1"/>
</dbReference>
<evidence type="ECO:0000313" key="4">
    <source>
        <dbReference type="Proteomes" id="UP000186535"/>
    </source>
</evidence>
<dbReference type="Proteomes" id="UP000186535">
    <property type="component" value="Unassembled WGS sequence"/>
</dbReference>